<accession>A0A2P0VN04</accession>
<feature type="coiled-coil region" evidence="1">
    <location>
        <begin position="80"/>
        <end position="107"/>
    </location>
</feature>
<proteinExistence type="predicted"/>
<reference evidence="2" key="1">
    <citation type="journal article" date="2018" name="Virology">
        <title>A giant virus infecting green algae encodes key fermentation genes.</title>
        <authorList>
            <person name="Schvarcz C.R."/>
            <person name="Steward G.F."/>
        </authorList>
    </citation>
    <scope>NUCLEOTIDE SEQUENCE [LARGE SCALE GENOMIC DNA]</scope>
</reference>
<sequence length="134" mass="15880">MYSIVTIDSSSVVVKKQDLFNADQNYIKLKHNYRCLQTKNLVLRQEMVKMNSEILSLKKDNSNMKKDLSLIKPHPREISNKEVNELLTQLKEDKIKLQEKYDTLMAENEFIIRNIKKEVTDLKQIIIENTRQKN</sequence>
<gene>
    <name evidence="2" type="ORF">TetV_017</name>
</gene>
<keyword evidence="1" id="KW-0175">Coiled coil</keyword>
<organism evidence="2">
    <name type="scientific">Tetraselmis virus 1</name>
    <dbReference type="NCBI Taxonomy" id="2060617"/>
    <lineage>
        <taxon>Viruses</taxon>
        <taxon>Varidnaviria</taxon>
        <taxon>Bamfordvirae</taxon>
        <taxon>Nucleocytoviricota</taxon>
        <taxon>Megaviricetes</taxon>
        <taxon>Imitervirales</taxon>
        <taxon>Allomimiviridae</taxon>
        <taxon>Oceanusvirus</taxon>
        <taxon>Oceanusvirus kaneohense</taxon>
    </lineage>
</organism>
<keyword evidence="3" id="KW-1185">Reference proteome</keyword>
<protein>
    <submittedName>
        <fullName evidence="2">Uncharacterized protein</fullName>
    </submittedName>
</protein>
<name>A0A2P0VN04_9VIRU</name>
<dbReference type="EMBL" id="KY322437">
    <property type="protein sequence ID" value="AUF82109.1"/>
    <property type="molecule type" value="Genomic_DNA"/>
</dbReference>
<evidence type="ECO:0000313" key="2">
    <source>
        <dbReference type="EMBL" id="AUF82109.1"/>
    </source>
</evidence>
<dbReference type="Proteomes" id="UP000244773">
    <property type="component" value="Segment"/>
</dbReference>
<evidence type="ECO:0000256" key="1">
    <source>
        <dbReference type="SAM" id="Coils"/>
    </source>
</evidence>
<evidence type="ECO:0000313" key="3">
    <source>
        <dbReference type="Proteomes" id="UP000244773"/>
    </source>
</evidence>